<accession>A0A0K0FAN5</accession>
<comment type="subcellular location">
    <subcellularLocation>
        <location evidence="1">Nucleus</location>
    </subcellularLocation>
</comment>
<feature type="domain" description="RanBD1" evidence="4">
    <location>
        <begin position="160"/>
        <end position="256"/>
    </location>
</feature>
<feature type="compositionally biased region" description="Low complexity" evidence="3">
    <location>
        <begin position="13"/>
        <end position="23"/>
    </location>
</feature>
<name>A0A0K0FAN5_STRVS</name>
<evidence type="ECO:0000313" key="6">
    <source>
        <dbReference type="WBParaSite" id="SVE_0589000.1"/>
    </source>
</evidence>
<evidence type="ECO:0000256" key="3">
    <source>
        <dbReference type="SAM" id="MobiDB-lite"/>
    </source>
</evidence>
<dbReference type="GO" id="GO:0005634">
    <property type="term" value="C:nucleus"/>
    <property type="evidence" value="ECO:0007669"/>
    <property type="project" value="UniProtKB-SubCell"/>
</dbReference>
<evidence type="ECO:0000259" key="4">
    <source>
        <dbReference type="PROSITE" id="PS50196"/>
    </source>
</evidence>
<organism evidence="5 6">
    <name type="scientific">Strongyloides venezuelensis</name>
    <name type="common">Threadworm</name>
    <dbReference type="NCBI Taxonomy" id="75913"/>
    <lineage>
        <taxon>Eukaryota</taxon>
        <taxon>Metazoa</taxon>
        <taxon>Ecdysozoa</taxon>
        <taxon>Nematoda</taxon>
        <taxon>Chromadorea</taxon>
        <taxon>Rhabditida</taxon>
        <taxon>Tylenchina</taxon>
        <taxon>Panagrolaimomorpha</taxon>
        <taxon>Strongyloidoidea</taxon>
        <taxon>Strongyloididae</taxon>
        <taxon>Strongyloides</taxon>
    </lineage>
</organism>
<dbReference type="PROSITE" id="PS50196">
    <property type="entry name" value="RANBD1"/>
    <property type="match status" value="1"/>
</dbReference>
<keyword evidence="5" id="KW-1185">Reference proteome</keyword>
<dbReference type="GO" id="GO:0006611">
    <property type="term" value="P:protein export from nucleus"/>
    <property type="evidence" value="ECO:0007669"/>
    <property type="project" value="TreeGrafter"/>
</dbReference>
<dbReference type="PANTHER" id="PTHR23138:SF142">
    <property type="entry name" value="RAN-BINDING PROTEIN 3B-RELATED"/>
    <property type="match status" value="1"/>
</dbReference>
<dbReference type="InterPro" id="IPR045255">
    <property type="entry name" value="RanBP1-like"/>
</dbReference>
<feature type="region of interest" description="Disordered" evidence="3">
    <location>
        <begin position="312"/>
        <end position="337"/>
    </location>
</feature>
<feature type="region of interest" description="Disordered" evidence="3">
    <location>
        <begin position="1"/>
        <end position="23"/>
    </location>
</feature>
<dbReference type="Pfam" id="PF00638">
    <property type="entry name" value="Ran_BP1"/>
    <property type="match status" value="1"/>
</dbReference>
<reference evidence="6" key="2">
    <citation type="submission" date="2015-08" db="UniProtKB">
        <authorList>
            <consortium name="WormBaseParasite"/>
        </authorList>
    </citation>
    <scope>IDENTIFICATION</scope>
</reference>
<dbReference type="SUPFAM" id="SSF50729">
    <property type="entry name" value="PH domain-like"/>
    <property type="match status" value="1"/>
</dbReference>
<dbReference type="InterPro" id="IPR000156">
    <property type="entry name" value="Ran_bind_dom"/>
</dbReference>
<evidence type="ECO:0000256" key="1">
    <source>
        <dbReference type="ARBA" id="ARBA00004123"/>
    </source>
</evidence>
<evidence type="ECO:0000313" key="5">
    <source>
        <dbReference type="Proteomes" id="UP000035680"/>
    </source>
</evidence>
<dbReference type="Proteomes" id="UP000035680">
    <property type="component" value="Unassembled WGS sequence"/>
</dbReference>
<sequence>MSSSDPNKLSENSGLKPSLLGSSKLSFDNIKSSASIFKKYEVADEPEFNDSIKPAEEVPKPLPQPPARKFVFGQSLFKTRHEKIVVEDKKDGVCLEYKNESKPIFGETCIPEISKELGIDNPGVSASNFLKSFVDKKEKLKSKCENEENSSDENKIYKADFEKIDTFSYKLNDNNKTTLEPVEIKTGEEDESKIFSMLFTKIFQFDRVSKSWNEKGGGELRINKSNKDEGKTVARIITRIGANRRVIINSPPFEGMYCEMVTKTRVKFTAQTPDSSIPGLFLINATASNISSFCSCMEKEFSVNVIYPCDENSSNERKRPADGDVDSDNTAKNKKSL</sequence>
<evidence type="ECO:0000256" key="2">
    <source>
        <dbReference type="ARBA" id="ARBA00023242"/>
    </source>
</evidence>
<dbReference type="Gene3D" id="2.30.29.30">
    <property type="entry name" value="Pleckstrin-homology domain (PH domain)/Phosphotyrosine-binding domain (PTB)"/>
    <property type="match status" value="1"/>
</dbReference>
<dbReference type="SMART" id="SM00160">
    <property type="entry name" value="RanBD"/>
    <property type="match status" value="1"/>
</dbReference>
<dbReference type="AlphaFoldDB" id="A0A0K0FAN5"/>
<dbReference type="WBParaSite" id="SVE_0589000.1">
    <property type="protein sequence ID" value="SVE_0589000.1"/>
    <property type="gene ID" value="SVE_0589000"/>
</dbReference>
<feature type="compositionally biased region" description="Polar residues" evidence="3">
    <location>
        <begin position="1"/>
        <end position="12"/>
    </location>
</feature>
<dbReference type="PANTHER" id="PTHR23138">
    <property type="entry name" value="RAN BINDING PROTEIN"/>
    <property type="match status" value="1"/>
</dbReference>
<dbReference type="STRING" id="75913.A0A0K0FAN5"/>
<keyword evidence="2" id="KW-0539">Nucleus</keyword>
<proteinExistence type="predicted"/>
<dbReference type="InterPro" id="IPR011993">
    <property type="entry name" value="PH-like_dom_sf"/>
</dbReference>
<protein>
    <submittedName>
        <fullName evidence="6">RanBD1 domain-containing protein</fullName>
    </submittedName>
</protein>
<reference evidence="5" key="1">
    <citation type="submission" date="2014-07" db="EMBL/GenBank/DDBJ databases">
        <authorList>
            <person name="Martin A.A"/>
            <person name="De Silva N."/>
        </authorList>
    </citation>
    <scope>NUCLEOTIDE SEQUENCE</scope>
</reference>